<dbReference type="KEGG" id="tnu:BD01_1362"/>
<sequence length="97" mass="11096">MVRIGYVGRGSFRVQRFQCRRCGRTFTELEGTPFKGVHDPKALVAVAYLRLRAGLSESSIARLLGIPYPTVRRLSRRVLEHKGFMERLLDVLLEAHI</sequence>
<reference evidence="1 2" key="1">
    <citation type="submission" date="2014-02" db="EMBL/GenBank/DDBJ databases">
        <title>Genome Sequence of an Hyperthermophilic Archaeon, Thermococcus nautili 30-1, producing viral vesicles.</title>
        <authorList>
            <person name="Oberto J."/>
            <person name="Gaudin M."/>
            <person name="Cossu M."/>
            <person name="Gorlas A."/>
            <person name="Slesarev A."/>
            <person name="Marguet E."/>
            <person name="Forterre P."/>
        </authorList>
    </citation>
    <scope>NUCLEOTIDE SEQUENCE [LARGE SCALE GENOMIC DNA]</scope>
    <source>
        <strain evidence="1 2">30-1</strain>
    </source>
</reference>
<dbReference type="Proteomes" id="UP000019434">
    <property type="component" value="Chromosome"/>
</dbReference>
<dbReference type="AlphaFoldDB" id="W8NUL7"/>
<organism evidence="1 2">
    <name type="scientific">Thermococcus nautili</name>
    <dbReference type="NCBI Taxonomy" id="195522"/>
    <lineage>
        <taxon>Archaea</taxon>
        <taxon>Methanobacteriati</taxon>
        <taxon>Methanobacteriota</taxon>
        <taxon>Thermococci</taxon>
        <taxon>Thermococcales</taxon>
        <taxon>Thermococcaceae</taxon>
        <taxon>Thermococcus</taxon>
    </lineage>
</organism>
<dbReference type="STRING" id="195522.BD01_1362"/>
<dbReference type="eggNOG" id="arCOG02137">
    <property type="taxonomic scope" value="Archaea"/>
</dbReference>
<evidence type="ECO:0000313" key="2">
    <source>
        <dbReference type="Proteomes" id="UP000019434"/>
    </source>
</evidence>
<keyword evidence="2" id="KW-1185">Reference proteome</keyword>
<name>W8NUL7_9EURY</name>
<protein>
    <submittedName>
        <fullName evidence="1">Transposase</fullName>
    </submittedName>
</protein>
<gene>
    <name evidence="1" type="ORF">BD01_1362</name>
</gene>
<evidence type="ECO:0000313" key="1">
    <source>
        <dbReference type="EMBL" id="AHL22973.1"/>
    </source>
</evidence>
<proteinExistence type="predicted"/>
<dbReference type="Pfam" id="PF13384">
    <property type="entry name" value="HTH_23"/>
    <property type="match status" value="1"/>
</dbReference>
<dbReference type="EMBL" id="CP007264">
    <property type="protein sequence ID" value="AHL22973.1"/>
    <property type="molecule type" value="Genomic_DNA"/>
</dbReference>
<accession>W8NUL7</accession>
<dbReference type="HOGENOM" id="CLU_149774_0_0_2"/>